<organism evidence="1 2">
    <name type="scientific">Nocardioides panacis</name>
    <dbReference type="NCBI Taxonomy" id="2849501"/>
    <lineage>
        <taxon>Bacteria</taxon>
        <taxon>Bacillati</taxon>
        <taxon>Actinomycetota</taxon>
        <taxon>Actinomycetes</taxon>
        <taxon>Propionibacteriales</taxon>
        <taxon>Nocardioidaceae</taxon>
        <taxon>Nocardioides</taxon>
    </lineage>
</organism>
<evidence type="ECO:0000313" key="2">
    <source>
        <dbReference type="Proteomes" id="UP000683575"/>
    </source>
</evidence>
<dbReference type="KEGG" id="nps:KRR39_07295"/>
<keyword evidence="2" id="KW-1185">Reference proteome</keyword>
<accession>A0A975T285</accession>
<dbReference type="AlphaFoldDB" id="A0A975T285"/>
<name>A0A975T285_9ACTN</name>
<dbReference type="RefSeq" id="WP_216941395.1">
    <property type="nucleotide sequence ID" value="NZ_CP077062.1"/>
</dbReference>
<sequence length="242" mass="27581">MPVEREVQASFAERSQWTHSRWDSRLLARVTGRHSGTTDENIQWAACKWGISDNVLRAVAVRASNWYQYEVYPNGTCVLTFGCADLLRTPDRASRLYCAEISRAGHDYERDFGAGRCPKTFSVVGVMSWQDPSWDRSPRLQNGTFPFNRDSTAFALDYFSSYLRACDEGWVHWLKKTGDGTYGRGDLWGCVGSWYAGAWHTKPARAYVADVRHDLRHQTWLDPAWGEFRPPCTSRSGCPHGL</sequence>
<proteinExistence type="predicted"/>
<gene>
    <name evidence="1" type="ORF">KRR39_07295</name>
</gene>
<protein>
    <submittedName>
        <fullName evidence="1">Uncharacterized protein</fullName>
    </submittedName>
</protein>
<reference evidence="1" key="1">
    <citation type="submission" date="2021-06" db="EMBL/GenBank/DDBJ databases">
        <title>Complete genome sequence of Nocardioides sp. G188.</title>
        <authorList>
            <person name="Im W.-T."/>
        </authorList>
    </citation>
    <scope>NUCLEOTIDE SEQUENCE</scope>
    <source>
        <strain evidence="1">G188</strain>
    </source>
</reference>
<dbReference type="Proteomes" id="UP000683575">
    <property type="component" value="Chromosome"/>
</dbReference>
<dbReference type="EMBL" id="CP077062">
    <property type="protein sequence ID" value="QWZ09549.1"/>
    <property type="molecule type" value="Genomic_DNA"/>
</dbReference>
<evidence type="ECO:0000313" key="1">
    <source>
        <dbReference type="EMBL" id="QWZ09549.1"/>
    </source>
</evidence>